<dbReference type="AlphaFoldDB" id="A0A0D1YB56"/>
<name>A0A0D1YB56_9EURO</name>
<dbReference type="SUPFAM" id="SSF141673">
    <property type="entry name" value="MOSC N-terminal domain-like"/>
    <property type="match status" value="1"/>
</dbReference>
<dbReference type="GO" id="GO:0003824">
    <property type="term" value="F:catalytic activity"/>
    <property type="evidence" value="ECO:0007669"/>
    <property type="project" value="InterPro"/>
</dbReference>
<dbReference type="InterPro" id="IPR005302">
    <property type="entry name" value="MoCF_Sase_C"/>
</dbReference>
<dbReference type="InterPro" id="IPR011037">
    <property type="entry name" value="Pyrv_Knase-like_insert_dom_sf"/>
</dbReference>
<protein>
    <recommendedName>
        <fullName evidence="1">MOSC domain-containing protein</fullName>
    </recommendedName>
</protein>
<reference evidence="2 3" key="1">
    <citation type="submission" date="2015-01" db="EMBL/GenBank/DDBJ databases">
        <title>The Genome Sequence of Exophiala sideris CBS121828.</title>
        <authorList>
            <consortium name="The Broad Institute Genomics Platform"/>
            <person name="Cuomo C."/>
            <person name="de Hoog S."/>
            <person name="Gorbushina A."/>
            <person name="Stielow B."/>
            <person name="Teixiera M."/>
            <person name="Abouelleil A."/>
            <person name="Chapman S.B."/>
            <person name="Priest M."/>
            <person name="Young S.K."/>
            <person name="Wortman J."/>
            <person name="Nusbaum C."/>
            <person name="Birren B."/>
        </authorList>
    </citation>
    <scope>NUCLEOTIDE SEQUENCE [LARGE SCALE GENOMIC DNA]</scope>
    <source>
        <strain evidence="2 3">CBS 121828</strain>
    </source>
</reference>
<feature type="domain" description="MOSC" evidence="1">
    <location>
        <begin position="142"/>
        <end position="305"/>
    </location>
</feature>
<dbReference type="HOGENOM" id="CLU_028286_1_1_1"/>
<dbReference type="InterPro" id="IPR005303">
    <property type="entry name" value="MOCOS_middle"/>
</dbReference>
<dbReference type="EMBL" id="KN846953">
    <property type="protein sequence ID" value="KIV80252.1"/>
    <property type="molecule type" value="Genomic_DNA"/>
</dbReference>
<dbReference type="PANTHER" id="PTHR14237:SF19">
    <property type="entry name" value="MITOCHONDRIAL AMIDOXIME REDUCING COMPONENT 1"/>
    <property type="match status" value="1"/>
</dbReference>
<dbReference type="SUPFAM" id="SSF50800">
    <property type="entry name" value="PK beta-barrel domain-like"/>
    <property type="match status" value="1"/>
</dbReference>
<dbReference type="GO" id="GO:0030170">
    <property type="term" value="F:pyridoxal phosphate binding"/>
    <property type="evidence" value="ECO:0007669"/>
    <property type="project" value="InterPro"/>
</dbReference>
<evidence type="ECO:0000313" key="2">
    <source>
        <dbReference type="EMBL" id="KIV80252.1"/>
    </source>
</evidence>
<evidence type="ECO:0000259" key="1">
    <source>
        <dbReference type="PROSITE" id="PS51340"/>
    </source>
</evidence>
<gene>
    <name evidence="2" type="ORF">PV11_07764</name>
</gene>
<organism evidence="2 3">
    <name type="scientific">Exophiala sideris</name>
    <dbReference type="NCBI Taxonomy" id="1016849"/>
    <lineage>
        <taxon>Eukaryota</taxon>
        <taxon>Fungi</taxon>
        <taxon>Dikarya</taxon>
        <taxon>Ascomycota</taxon>
        <taxon>Pezizomycotina</taxon>
        <taxon>Eurotiomycetes</taxon>
        <taxon>Chaetothyriomycetidae</taxon>
        <taxon>Chaetothyriales</taxon>
        <taxon>Herpotrichiellaceae</taxon>
        <taxon>Exophiala</taxon>
    </lineage>
</organism>
<dbReference type="Pfam" id="PF03476">
    <property type="entry name" value="MOSC_N"/>
    <property type="match status" value="1"/>
</dbReference>
<dbReference type="OrthoDB" id="17255at2759"/>
<dbReference type="PANTHER" id="PTHR14237">
    <property type="entry name" value="MOLYBDOPTERIN COFACTOR SULFURASE MOSC"/>
    <property type="match status" value="1"/>
</dbReference>
<dbReference type="PROSITE" id="PS51340">
    <property type="entry name" value="MOSC"/>
    <property type="match status" value="1"/>
</dbReference>
<dbReference type="STRING" id="1016849.A0A0D1YB56"/>
<dbReference type="Proteomes" id="UP000053599">
    <property type="component" value="Unassembled WGS sequence"/>
</dbReference>
<proteinExistence type="predicted"/>
<dbReference type="Pfam" id="PF03473">
    <property type="entry name" value="MOSC"/>
    <property type="match status" value="1"/>
</dbReference>
<sequence length="317" mass="35920">MTHTVSEITDLRVYPIKSCRGISVKSAKLTRQGLELDRRWMFIDSKNKFVTIRSKPQMTLINTAIDYDSDCLVITIGHDPDKQVKVPIHPDQAWLDANTKEVTVDIWEYITDGYAYNDPKIKSLFSEFFGEEVGFVMKGPDPRICSGNGDPKRLGRQETVNFPDVLPIQIASESSLAELNSRLKEKGESPITIERFRPNIIIKGGEPWSEDSWKTVRINGDSSLFTTLTGGNRGALDIDVVARCARCTVPNVNPDTAEKNAHQPWDLLVSYRRVDEGIKYKPCFGMLCCPRNEGHVEIGMRFEVMDETQNHMYIKGF</sequence>
<evidence type="ECO:0000313" key="3">
    <source>
        <dbReference type="Proteomes" id="UP000053599"/>
    </source>
</evidence>
<accession>A0A0D1YB56</accession>
<dbReference type="GO" id="GO:0030151">
    <property type="term" value="F:molybdenum ion binding"/>
    <property type="evidence" value="ECO:0007669"/>
    <property type="project" value="InterPro"/>
</dbReference>